<dbReference type="GeneID" id="30411822"/>
<dbReference type="KEGG" id="mcub:MCBB_0974"/>
<evidence type="ECO:0000313" key="1">
    <source>
        <dbReference type="EMBL" id="SCG85534.1"/>
    </source>
</evidence>
<protein>
    <recommendedName>
        <fullName evidence="3">DUF530 domain-containing protein</fullName>
    </recommendedName>
</protein>
<dbReference type="PATRIC" id="fig|129848.4.peg.979"/>
<keyword evidence="2" id="KW-1185">Reference proteome</keyword>
<gene>
    <name evidence="1" type="ORF">MCBB_0974</name>
</gene>
<name>A0A1D3L1I3_9EURY</name>
<dbReference type="OrthoDB" id="85577at2157"/>
<dbReference type="Pfam" id="PF04409">
    <property type="entry name" value="DUF530"/>
    <property type="match status" value="1"/>
</dbReference>
<reference evidence="1 2" key="1">
    <citation type="submission" date="2016-08" db="EMBL/GenBank/DDBJ databases">
        <authorList>
            <person name="Seilhamer J.J."/>
        </authorList>
    </citation>
    <scope>NUCLEOTIDE SEQUENCE [LARGE SCALE GENOMIC DNA]</scope>
    <source>
        <strain evidence="1">Buetzberg</strain>
    </source>
</reference>
<evidence type="ECO:0008006" key="3">
    <source>
        <dbReference type="Google" id="ProtNLM"/>
    </source>
</evidence>
<organism evidence="1 2">
    <name type="scientific">Methanobacterium congolense</name>
    <dbReference type="NCBI Taxonomy" id="118062"/>
    <lineage>
        <taxon>Archaea</taxon>
        <taxon>Methanobacteriati</taxon>
        <taxon>Methanobacteriota</taxon>
        <taxon>Methanomada group</taxon>
        <taxon>Methanobacteria</taxon>
        <taxon>Methanobacteriales</taxon>
        <taxon>Methanobacteriaceae</taxon>
        <taxon>Methanobacterium</taxon>
    </lineage>
</organism>
<dbReference type="EMBL" id="LT607756">
    <property type="protein sequence ID" value="SCG85534.1"/>
    <property type="molecule type" value="Genomic_DNA"/>
</dbReference>
<dbReference type="Proteomes" id="UP000094707">
    <property type="component" value="Chromosome I"/>
</dbReference>
<accession>A0A1D3L1I3</accession>
<dbReference type="STRING" id="118062.MCBB_0974"/>
<dbReference type="InterPro" id="IPR007503">
    <property type="entry name" value="DUF530"/>
</dbReference>
<dbReference type="RefSeq" id="WP_071906687.1">
    <property type="nucleotide sequence ID" value="NZ_LT607756.1"/>
</dbReference>
<sequence>MNESVLIAKAERFLDNIKHNRIIAEEISDFETFRDTYSYLQDNLEELQDLRDTMEIKGYKAPYRSIIRYGGTHSTEMKAEDMYDVGRHTQYFRMRAAAKKNILDRVKSSIASHKIAIGQLEEYAVLTCSSCGKRFRGHEIALLKKTCECGSKDFTFSVNEDGVYRLNIIKYLPLSGEYMLRMADLSPMGRDAFRNIVRILKHEKRGIVKTLSLVVKVLEDGKWVRKRVNIDAKDDMNYEREIRQKYGSNARIEFMQIHRKKPAIINDKQVQTALSIAYVKVAEHNARKIFDEVLKGLISDREKLDTYDQAFEAAEKRAHRIAEDASDVEDLREEFLNQALKSENLITEDGSMDKELQKDMETRKCLEKKLFVEMPKILILWDVIRYYLLTSYDRRSKYSGPFPNLRPSLDTNQMKAFEDFDPFTVDIMRSNLKENIRYIPNIKAVVSRKFEIEGKMKGLHVQMNTPASGAAILHTHGKLSIEDAADIFSVKPADVTAEVNKFKTFGKPQTKKARKFLEMVKK</sequence>
<proteinExistence type="predicted"/>
<dbReference type="AlphaFoldDB" id="A0A1D3L1I3"/>
<evidence type="ECO:0000313" key="2">
    <source>
        <dbReference type="Proteomes" id="UP000094707"/>
    </source>
</evidence>